<organism evidence="1 2">
    <name type="scientific">Cinnamomum micranthum f. kanehirae</name>
    <dbReference type="NCBI Taxonomy" id="337451"/>
    <lineage>
        <taxon>Eukaryota</taxon>
        <taxon>Viridiplantae</taxon>
        <taxon>Streptophyta</taxon>
        <taxon>Embryophyta</taxon>
        <taxon>Tracheophyta</taxon>
        <taxon>Spermatophyta</taxon>
        <taxon>Magnoliopsida</taxon>
        <taxon>Magnoliidae</taxon>
        <taxon>Laurales</taxon>
        <taxon>Lauraceae</taxon>
        <taxon>Cinnamomum</taxon>
    </lineage>
</organism>
<keyword evidence="2" id="KW-1185">Reference proteome</keyword>
<proteinExistence type="predicted"/>
<reference evidence="1 2" key="1">
    <citation type="journal article" date="2019" name="Nat. Plants">
        <title>Stout camphor tree genome fills gaps in understanding of flowering plant genome evolution.</title>
        <authorList>
            <person name="Chaw S.M."/>
            <person name="Liu Y.C."/>
            <person name="Wu Y.W."/>
            <person name="Wang H.Y."/>
            <person name="Lin C.I."/>
            <person name="Wu C.S."/>
            <person name="Ke H.M."/>
            <person name="Chang L.Y."/>
            <person name="Hsu C.Y."/>
            <person name="Yang H.T."/>
            <person name="Sudianto E."/>
            <person name="Hsu M.H."/>
            <person name="Wu K.P."/>
            <person name="Wang L.N."/>
            <person name="Leebens-Mack J.H."/>
            <person name="Tsai I.J."/>
        </authorList>
    </citation>
    <scope>NUCLEOTIDE SEQUENCE [LARGE SCALE GENOMIC DNA]</scope>
    <source>
        <strain evidence="2">cv. Chaw 1501</strain>
        <tissue evidence="1">Young leaves</tissue>
    </source>
</reference>
<dbReference type="EMBL" id="QPKB01000002">
    <property type="protein sequence ID" value="RWR78215.1"/>
    <property type="molecule type" value="Genomic_DNA"/>
</dbReference>
<dbReference type="OrthoDB" id="1915303at2759"/>
<protein>
    <submittedName>
        <fullName evidence="1">Uncharacterized protein</fullName>
    </submittedName>
</protein>
<dbReference type="PANTHER" id="PTHR35307">
    <property type="entry name" value="PROTEIN, PUTATIVE-RELATED"/>
    <property type="match status" value="1"/>
</dbReference>
<name>A0A3S3M6Z0_9MAGN</name>
<evidence type="ECO:0000313" key="1">
    <source>
        <dbReference type="EMBL" id="RWR78215.1"/>
    </source>
</evidence>
<dbReference type="AlphaFoldDB" id="A0A3S3M6Z0"/>
<gene>
    <name evidence="1" type="ORF">CKAN_00673800</name>
</gene>
<comment type="caution">
    <text evidence="1">The sequence shown here is derived from an EMBL/GenBank/DDBJ whole genome shotgun (WGS) entry which is preliminary data.</text>
</comment>
<accession>A0A3S3M6Z0</accession>
<dbReference type="Proteomes" id="UP000283530">
    <property type="component" value="Unassembled WGS sequence"/>
</dbReference>
<dbReference type="PANTHER" id="PTHR35307:SF3">
    <property type="entry name" value="DUF4220 DOMAIN-CONTAINING PROTEIN"/>
    <property type="match status" value="1"/>
</dbReference>
<sequence>MTNGYEDTQHWIRRGKNNPPKYFKQPVMKSTISQGFQGVVDFNRTEVALLGTEEPSQNCWALPVVTLTSIAIAIAPASFVKAVILLRCGVHESLPYLRLIKKKLDDRRLINMRKAADIFWLDIDTNDRWLGEDLKKLALEKSADRILEVLARSMEKYVLGYTTSREKENDPRDWPAKVLAANSMYKICRTILLRKLGNDDRMFTWISMPGVCKRKRIAFGA</sequence>
<evidence type="ECO:0000313" key="2">
    <source>
        <dbReference type="Proteomes" id="UP000283530"/>
    </source>
</evidence>